<organism evidence="1 2">
    <name type="scientific">Actinomadura parmotrematis</name>
    <dbReference type="NCBI Taxonomy" id="2864039"/>
    <lineage>
        <taxon>Bacteria</taxon>
        <taxon>Bacillati</taxon>
        <taxon>Actinomycetota</taxon>
        <taxon>Actinomycetes</taxon>
        <taxon>Streptosporangiales</taxon>
        <taxon>Thermomonosporaceae</taxon>
        <taxon>Actinomadura</taxon>
    </lineage>
</organism>
<accession>A0ABS7FXG6</accession>
<comment type="caution">
    <text evidence="1">The sequence shown here is derived from an EMBL/GenBank/DDBJ whole genome shotgun (WGS) entry which is preliminary data.</text>
</comment>
<sequence>MTNSEQVPGTPAPVPSTKLHLALLGGFRREGAWRPARRTIAVTPVGGVDFDLTGAELPAGEFTLVKVSVAGGVDLTVPAGLNVTVQGFNLFGRRAEGVASGVEGAPTLHVHAYGIAGGVKIRRA</sequence>
<reference evidence="1 2" key="1">
    <citation type="submission" date="2021-07" db="EMBL/GenBank/DDBJ databases">
        <title>Actinomadura sp. PM05-2 isolated from lichen.</title>
        <authorList>
            <person name="Somphong A."/>
            <person name="Phongsopitanun W."/>
            <person name="Tanasupawat S."/>
            <person name="Peongsungnone V."/>
        </authorList>
    </citation>
    <scope>NUCLEOTIDE SEQUENCE [LARGE SCALE GENOMIC DNA]</scope>
    <source>
        <strain evidence="1 2">PM05-2</strain>
    </source>
</reference>
<gene>
    <name evidence="1" type="ORF">K1Y72_17320</name>
</gene>
<dbReference type="EMBL" id="JAIBOA010000010">
    <property type="protein sequence ID" value="MBW8484148.1"/>
    <property type="molecule type" value="Genomic_DNA"/>
</dbReference>
<dbReference type="PANTHER" id="PTHR40763">
    <property type="entry name" value="MEMBRANE PROTEIN-RELATED"/>
    <property type="match status" value="1"/>
</dbReference>
<keyword evidence="2" id="KW-1185">Reference proteome</keyword>
<evidence type="ECO:0000313" key="2">
    <source>
        <dbReference type="Proteomes" id="UP000774570"/>
    </source>
</evidence>
<name>A0ABS7FXG6_9ACTN</name>
<proteinExistence type="predicted"/>
<evidence type="ECO:0000313" key="1">
    <source>
        <dbReference type="EMBL" id="MBW8484148.1"/>
    </source>
</evidence>
<protein>
    <submittedName>
        <fullName evidence="1">Cell wall-active antibiotics response protein</fullName>
    </submittedName>
</protein>
<dbReference type="Proteomes" id="UP000774570">
    <property type="component" value="Unassembled WGS sequence"/>
</dbReference>
<dbReference type="RefSeq" id="WP_220167378.1">
    <property type="nucleotide sequence ID" value="NZ_JAIBOA010000010.1"/>
</dbReference>
<dbReference type="PANTHER" id="PTHR40763:SF5">
    <property type="entry name" value="MEMBRANE PROTEIN"/>
    <property type="match status" value="1"/>
</dbReference>